<protein>
    <submittedName>
        <fullName evidence="3">Peptidase, S41 family</fullName>
    </submittedName>
</protein>
<dbReference type="AlphaFoldDB" id="U2P5N2"/>
<accession>U2P5N2</accession>
<dbReference type="Pfam" id="PF03572">
    <property type="entry name" value="Peptidase_S41"/>
    <property type="match status" value="1"/>
</dbReference>
<dbReference type="PATRIC" id="fig|1115809.3.peg.1789"/>
<dbReference type="CDD" id="cd07563">
    <property type="entry name" value="Peptidase_S41_IRBP"/>
    <property type="match status" value="1"/>
</dbReference>
<dbReference type="Pfam" id="PF14684">
    <property type="entry name" value="Tricorn_C1"/>
    <property type="match status" value="1"/>
</dbReference>
<organism evidence="3 4">
    <name type="scientific">Segatella baroniae F0067</name>
    <dbReference type="NCBI Taxonomy" id="1115809"/>
    <lineage>
        <taxon>Bacteria</taxon>
        <taxon>Pseudomonadati</taxon>
        <taxon>Bacteroidota</taxon>
        <taxon>Bacteroidia</taxon>
        <taxon>Bacteroidales</taxon>
        <taxon>Prevotellaceae</taxon>
        <taxon>Segatella</taxon>
    </lineage>
</organism>
<feature type="domain" description="Tail specific protease" evidence="2">
    <location>
        <begin position="116"/>
        <end position="315"/>
    </location>
</feature>
<sequence>MRRIRKTLGIALCMLLPLLGSCVDVEQYADNPRGNFEALWRIIDERYSFFDYKAEQYGLDWDDVYKRYSPQISDDMTQAQLFEVLGNMLKELRDGHVNLYSSFDIARNWSFHENYPSNISDTLIRKYLGTDYKIAGGMKYRVLDDNVGYLRCTTFQREFGNSSITNILNEFLACNALIVDIRDNSGGMLTSAEELAAHFTNEKKLVGYMQHKTGKGHHDFSPMKAQWLKPAKGLRWQKKVVVLTNRQVYSAANEFVKYMKCCGATIVGDHTGGGAGMPFSSELPNGWGVRFSACPMYDKDKQSTEFGIAPDYKVDMTPEDFYRGFDTIIEKGRKVAVGK</sequence>
<dbReference type="PROSITE" id="PS51257">
    <property type="entry name" value="PROKAR_LIPOPROTEIN"/>
    <property type="match status" value="1"/>
</dbReference>
<feature type="chain" id="PRO_5004632608" evidence="1">
    <location>
        <begin position="23"/>
        <end position="339"/>
    </location>
</feature>
<comment type="caution">
    <text evidence="3">The sequence shown here is derived from an EMBL/GenBank/DDBJ whole genome shotgun (WGS) entry which is preliminary data.</text>
</comment>
<keyword evidence="4" id="KW-1185">Reference proteome</keyword>
<reference evidence="3 4" key="1">
    <citation type="submission" date="2013-08" db="EMBL/GenBank/DDBJ databases">
        <authorList>
            <person name="Durkin A.S."/>
            <person name="Haft D.R."/>
            <person name="McCorrison J."/>
            <person name="Torralba M."/>
            <person name="Gillis M."/>
            <person name="Haft D.H."/>
            <person name="Methe B."/>
            <person name="Sutton G."/>
            <person name="Nelson K.E."/>
        </authorList>
    </citation>
    <scope>NUCLEOTIDE SEQUENCE [LARGE SCALE GENOMIC DNA]</scope>
    <source>
        <strain evidence="3 4">F0067</strain>
    </source>
</reference>
<dbReference type="InterPro" id="IPR029045">
    <property type="entry name" value="ClpP/crotonase-like_dom_sf"/>
</dbReference>
<dbReference type="InterPro" id="IPR028204">
    <property type="entry name" value="Tricorn_C1"/>
</dbReference>
<dbReference type="Gene3D" id="3.30.750.44">
    <property type="match status" value="1"/>
</dbReference>
<dbReference type="InterPro" id="IPR005151">
    <property type="entry name" value="Tail-specific_protease"/>
</dbReference>
<dbReference type="EMBL" id="AWEY01000032">
    <property type="protein sequence ID" value="ERK39014.1"/>
    <property type="molecule type" value="Genomic_DNA"/>
</dbReference>
<dbReference type="GO" id="GO:0008236">
    <property type="term" value="F:serine-type peptidase activity"/>
    <property type="evidence" value="ECO:0007669"/>
    <property type="project" value="InterPro"/>
</dbReference>
<dbReference type="Proteomes" id="UP000016648">
    <property type="component" value="Unassembled WGS sequence"/>
</dbReference>
<evidence type="ECO:0000313" key="4">
    <source>
        <dbReference type="Proteomes" id="UP000016648"/>
    </source>
</evidence>
<evidence type="ECO:0000256" key="1">
    <source>
        <dbReference type="SAM" id="SignalP"/>
    </source>
</evidence>
<dbReference type="SUPFAM" id="SSF52096">
    <property type="entry name" value="ClpP/crotonase"/>
    <property type="match status" value="1"/>
</dbReference>
<dbReference type="PANTHER" id="PTHR11261:SF3">
    <property type="entry name" value="RETINOL-BINDING PROTEIN 3"/>
    <property type="match status" value="1"/>
</dbReference>
<evidence type="ECO:0000313" key="3">
    <source>
        <dbReference type="EMBL" id="ERK39014.1"/>
    </source>
</evidence>
<name>U2P5N2_9BACT</name>
<gene>
    <name evidence="3" type="ORF">HMPREF9135_0782</name>
</gene>
<feature type="signal peptide" evidence="1">
    <location>
        <begin position="1"/>
        <end position="22"/>
    </location>
</feature>
<evidence type="ECO:0000259" key="2">
    <source>
        <dbReference type="SMART" id="SM00245"/>
    </source>
</evidence>
<proteinExistence type="predicted"/>
<dbReference type="RefSeq" id="WP_021590149.1">
    <property type="nucleotide sequence ID" value="NZ_AWEY01000032.1"/>
</dbReference>
<dbReference type="GO" id="GO:0006508">
    <property type="term" value="P:proteolysis"/>
    <property type="evidence" value="ECO:0007669"/>
    <property type="project" value="InterPro"/>
</dbReference>
<dbReference type="PANTHER" id="PTHR11261">
    <property type="entry name" value="INTERPHOTORECEPTOR RETINOID-BINDING PROTEIN"/>
    <property type="match status" value="1"/>
</dbReference>
<dbReference type="Gene3D" id="3.90.226.10">
    <property type="entry name" value="2-enoyl-CoA Hydratase, Chain A, domain 1"/>
    <property type="match status" value="1"/>
</dbReference>
<keyword evidence="1" id="KW-0732">Signal</keyword>
<dbReference type="SMART" id="SM00245">
    <property type="entry name" value="TSPc"/>
    <property type="match status" value="1"/>
</dbReference>